<proteinExistence type="predicted"/>
<sequence length="216" mass="23763">MAKGFDCATPLTADKVSIFAAQGFTFAVRYLADVNSWKRLSSYEAQRITDAGLSIVSIFERYPDRCREGDWAGEFDGKLALQYARGAAQPVGSAIYFAVDYNARENDFNRIEAYMRSADRAIEGYELGVYGSYAVVKAMAERGVTAKLMQTRAWSKQLVFEGNSLYQHDLGQDGLGLITNGIRINLCESDGDAGGWRAVGECSASSSRAARRMKKP</sequence>
<dbReference type="InterPro" id="IPR015020">
    <property type="entry name" value="Rv2525c-like_Glyco_Hydro-like"/>
</dbReference>
<evidence type="ECO:0000313" key="3">
    <source>
        <dbReference type="Proteomes" id="UP001527882"/>
    </source>
</evidence>
<dbReference type="Pfam" id="PF08924">
    <property type="entry name" value="Rv2525c_GlyHyd-like"/>
    <property type="match status" value="1"/>
</dbReference>
<accession>A0ABT4Q9B2</accession>
<gene>
    <name evidence="2" type="ORF">O9H85_13680</name>
</gene>
<evidence type="ECO:0000259" key="1">
    <source>
        <dbReference type="Pfam" id="PF08924"/>
    </source>
</evidence>
<keyword evidence="3" id="KW-1185">Reference proteome</keyword>
<dbReference type="InterPro" id="IPR017853">
    <property type="entry name" value="GH"/>
</dbReference>
<dbReference type="Proteomes" id="UP001527882">
    <property type="component" value="Unassembled WGS sequence"/>
</dbReference>
<evidence type="ECO:0000313" key="2">
    <source>
        <dbReference type="EMBL" id="MCZ8513462.1"/>
    </source>
</evidence>
<comment type="caution">
    <text evidence="2">The sequence shown here is derived from an EMBL/GenBank/DDBJ whole genome shotgun (WGS) entry which is preliminary data.</text>
</comment>
<organism evidence="2 3">
    <name type="scientific">Paenibacillus gyeongsangnamensis</name>
    <dbReference type="NCBI Taxonomy" id="3388067"/>
    <lineage>
        <taxon>Bacteria</taxon>
        <taxon>Bacillati</taxon>
        <taxon>Bacillota</taxon>
        <taxon>Bacilli</taxon>
        <taxon>Bacillales</taxon>
        <taxon>Paenibacillaceae</taxon>
        <taxon>Paenibacillus</taxon>
    </lineage>
</organism>
<dbReference type="SUPFAM" id="SSF51445">
    <property type="entry name" value="(Trans)glycosidases"/>
    <property type="match status" value="1"/>
</dbReference>
<dbReference type="Gene3D" id="3.20.20.80">
    <property type="entry name" value="Glycosidases"/>
    <property type="match status" value="1"/>
</dbReference>
<dbReference type="EMBL" id="JAQAGZ010000008">
    <property type="protein sequence ID" value="MCZ8513462.1"/>
    <property type="molecule type" value="Genomic_DNA"/>
</dbReference>
<name>A0ABT4Q9B2_9BACL</name>
<protein>
    <submittedName>
        <fullName evidence="2">DUF1906 domain-containing protein</fullName>
    </submittedName>
</protein>
<dbReference type="RefSeq" id="WP_269881985.1">
    <property type="nucleotide sequence ID" value="NZ_JAQAGZ010000008.1"/>
</dbReference>
<reference evidence="2 3" key="1">
    <citation type="submission" date="2022-12" db="EMBL/GenBank/DDBJ databases">
        <title>Draft genome sequence of Paenibacillus sp. dW9.</title>
        <authorList>
            <person name="Choi E.-W."/>
            <person name="Kim D.-U."/>
        </authorList>
    </citation>
    <scope>NUCLEOTIDE SEQUENCE [LARGE SCALE GENOMIC DNA]</scope>
    <source>
        <strain evidence="3">dW9</strain>
    </source>
</reference>
<feature type="domain" description="Rv2525c-like glycoside hydrolase-like" evidence="1">
    <location>
        <begin position="19"/>
        <end position="156"/>
    </location>
</feature>